<dbReference type="PROSITE" id="PS01124">
    <property type="entry name" value="HTH_ARAC_FAMILY_2"/>
    <property type="match status" value="1"/>
</dbReference>
<dbReference type="PROSITE" id="PS00041">
    <property type="entry name" value="HTH_ARAC_FAMILY_1"/>
    <property type="match status" value="1"/>
</dbReference>
<sequence>MDVLSDVITVMRTGRPSSDRLRLGSRWCYRFAPYDGAGFHVFLRGTGWLITDHGDPTPLGPGDVVLVPHGGAHVLSDSPHAEHAVAFENAVGEPDGPTDVLCGKYRLDRTRTHPVLARLPEVVHLSARAGRHAGLRAAIDLLGGEVVDRRPGRDAAVSGLLDLLFVYMVRAWLEDNAATGWPQALRDPPLAAALEALHADPARPWRLQDLAAAAGLSRATLARRFTSLTGQSPMAYVAWWRMAVAARLLRDSDLSLPEIARRVGYGSPYAFAHAFKRHFGVAPGRYRAADQTAATA</sequence>
<dbReference type="Gene3D" id="1.10.10.60">
    <property type="entry name" value="Homeodomain-like"/>
    <property type="match status" value="2"/>
</dbReference>
<reference evidence="8" key="1">
    <citation type="journal article" date="2019" name="Int. J. Syst. Evol. Microbiol.">
        <title>The Global Catalogue of Microorganisms (GCM) 10K type strain sequencing project: providing services to taxonomists for standard genome sequencing and annotation.</title>
        <authorList>
            <consortium name="The Broad Institute Genomics Platform"/>
            <consortium name="The Broad Institute Genome Sequencing Center for Infectious Disease"/>
            <person name="Wu L."/>
            <person name="Ma J."/>
        </authorList>
    </citation>
    <scope>NUCLEOTIDE SEQUENCE [LARGE SCALE GENOMIC DNA]</scope>
    <source>
        <strain evidence="8">JCM 17933</strain>
    </source>
</reference>
<dbReference type="RefSeq" id="WP_345459226.1">
    <property type="nucleotide sequence ID" value="NZ_BAABHF010000012.1"/>
</dbReference>
<dbReference type="InterPro" id="IPR050204">
    <property type="entry name" value="AraC_XylS_family_regulators"/>
</dbReference>
<dbReference type="PANTHER" id="PTHR46796">
    <property type="entry name" value="HTH-TYPE TRANSCRIPTIONAL ACTIVATOR RHAS-RELATED"/>
    <property type="match status" value="1"/>
</dbReference>
<feature type="domain" description="HTH araC/xylS-type" evidence="6">
    <location>
        <begin position="191"/>
        <end position="289"/>
    </location>
</feature>
<evidence type="ECO:0000256" key="5">
    <source>
        <dbReference type="ARBA" id="ARBA00023163"/>
    </source>
</evidence>
<evidence type="ECO:0000256" key="3">
    <source>
        <dbReference type="ARBA" id="ARBA00023125"/>
    </source>
</evidence>
<evidence type="ECO:0000256" key="2">
    <source>
        <dbReference type="ARBA" id="ARBA00023015"/>
    </source>
</evidence>
<keyword evidence="2" id="KW-0805">Transcription regulation</keyword>
<dbReference type="InterPro" id="IPR009057">
    <property type="entry name" value="Homeodomain-like_sf"/>
</dbReference>
<evidence type="ECO:0000256" key="1">
    <source>
        <dbReference type="ARBA" id="ARBA00022490"/>
    </source>
</evidence>
<name>A0ABP8PJS0_9ACTN</name>
<keyword evidence="1" id="KW-0963">Cytoplasm</keyword>
<dbReference type="InterPro" id="IPR032783">
    <property type="entry name" value="AraC_lig"/>
</dbReference>
<gene>
    <name evidence="7" type="ORF">GCM10023191_015580</name>
</gene>
<dbReference type="SUPFAM" id="SSF51215">
    <property type="entry name" value="Regulatory protein AraC"/>
    <property type="match status" value="1"/>
</dbReference>
<protein>
    <submittedName>
        <fullName evidence="7">AraC family transcriptional regulator</fullName>
    </submittedName>
</protein>
<dbReference type="InterPro" id="IPR020449">
    <property type="entry name" value="Tscrpt_reg_AraC-type_HTH"/>
</dbReference>
<dbReference type="InterPro" id="IPR018062">
    <property type="entry name" value="HTH_AraC-typ_CS"/>
</dbReference>
<dbReference type="SUPFAM" id="SSF46689">
    <property type="entry name" value="Homeodomain-like"/>
    <property type="match status" value="2"/>
</dbReference>
<organism evidence="7 8">
    <name type="scientific">Actinoallomurus oryzae</name>
    <dbReference type="NCBI Taxonomy" id="502180"/>
    <lineage>
        <taxon>Bacteria</taxon>
        <taxon>Bacillati</taxon>
        <taxon>Actinomycetota</taxon>
        <taxon>Actinomycetes</taxon>
        <taxon>Streptosporangiales</taxon>
        <taxon>Thermomonosporaceae</taxon>
        <taxon>Actinoallomurus</taxon>
    </lineage>
</organism>
<dbReference type="SMART" id="SM00342">
    <property type="entry name" value="HTH_ARAC"/>
    <property type="match status" value="1"/>
</dbReference>
<comment type="caution">
    <text evidence="7">The sequence shown here is derived from an EMBL/GenBank/DDBJ whole genome shotgun (WGS) entry which is preliminary data.</text>
</comment>
<keyword evidence="4" id="KW-0010">Activator</keyword>
<accession>A0ABP8PJS0</accession>
<dbReference type="Pfam" id="PF12833">
    <property type="entry name" value="HTH_18"/>
    <property type="match status" value="1"/>
</dbReference>
<evidence type="ECO:0000313" key="7">
    <source>
        <dbReference type="EMBL" id="GAA4487553.1"/>
    </source>
</evidence>
<dbReference type="InterPro" id="IPR018060">
    <property type="entry name" value="HTH_AraC"/>
</dbReference>
<dbReference type="InterPro" id="IPR037923">
    <property type="entry name" value="HTH-like"/>
</dbReference>
<keyword evidence="8" id="KW-1185">Reference proteome</keyword>
<dbReference type="Pfam" id="PF12852">
    <property type="entry name" value="Cupin_6"/>
    <property type="match status" value="1"/>
</dbReference>
<dbReference type="PRINTS" id="PR00032">
    <property type="entry name" value="HTHARAC"/>
</dbReference>
<dbReference type="Proteomes" id="UP001500503">
    <property type="component" value="Unassembled WGS sequence"/>
</dbReference>
<proteinExistence type="predicted"/>
<evidence type="ECO:0000259" key="6">
    <source>
        <dbReference type="PROSITE" id="PS01124"/>
    </source>
</evidence>
<evidence type="ECO:0000313" key="8">
    <source>
        <dbReference type="Proteomes" id="UP001500503"/>
    </source>
</evidence>
<evidence type="ECO:0000256" key="4">
    <source>
        <dbReference type="ARBA" id="ARBA00023159"/>
    </source>
</evidence>
<keyword evidence="5" id="KW-0804">Transcription</keyword>
<keyword evidence="3" id="KW-0238">DNA-binding</keyword>
<dbReference type="PANTHER" id="PTHR46796:SF13">
    <property type="entry name" value="HTH-TYPE TRANSCRIPTIONAL ACTIVATOR RHAS"/>
    <property type="match status" value="1"/>
</dbReference>
<dbReference type="EMBL" id="BAABHF010000012">
    <property type="protein sequence ID" value="GAA4487553.1"/>
    <property type="molecule type" value="Genomic_DNA"/>
</dbReference>